<dbReference type="KEGG" id="anp:FK178_03595"/>
<evidence type="ECO:0000313" key="4">
    <source>
        <dbReference type="Proteomes" id="UP000321954"/>
    </source>
</evidence>
<gene>
    <name evidence="3" type="ORF">FK178_03595</name>
</gene>
<feature type="signal peptide" evidence="2">
    <location>
        <begin position="1"/>
        <end position="19"/>
    </location>
</feature>
<feature type="compositionally biased region" description="Polar residues" evidence="1">
    <location>
        <begin position="378"/>
        <end position="397"/>
    </location>
</feature>
<evidence type="ECO:0000256" key="1">
    <source>
        <dbReference type="SAM" id="MobiDB-lite"/>
    </source>
</evidence>
<feature type="compositionally biased region" description="Polar residues" evidence="1">
    <location>
        <begin position="313"/>
        <end position="345"/>
    </location>
</feature>
<keyword evidence="2" id="KW-0732">Signal</keyword>
<dbReference type="RefSeq" id="WP_146831079.1">
    <property type="nucleotide sequence ID" value="NZ_CP042476.1"/>
</dbReference>
<feature type="compositionally biased region" description="Polar residues" evidence="1">
    <location>
        <begin position="406"/>
        <end position="418"/>
    </location>
</feature>
<proteinExistence type="predicted"/>
<dbReference type="AlphaFoldDB" id="A0A5B8YFY0"/>
<evidence type="ECO:0008006" key="5">
    <source>
        <dbReference type="Google" id="ProtNLM"/>
    </source>
</evidence>
<dbReference type="OrthoDB" id="750023at2"/>
<evidence type="ECO:0000313" key="3">
    <source>
        <dbReference type="EMBL" id="QED36850.1"/>
    </source>
</evidence>
<feature type="compositionally biased region" description="Polar residues" evidence="1">
    <location>
        <begin position="353"/>
        <end position="367"/>
    </location>
</feature>
<keyword evidence="4" id="KW-1185">Reference proteome</keyword>
<evidence type="ECO:0000256" key="2">
    <source>
        <dbReference type="SAM" id="SignalP"/>
    </source>
</evidence>
<dbReference type="Proteomes" id="UP000321954">
    <property type="component" value="Chromosome"/>
</dbReference>
<organism evidence="3 4">
    <name type="scientific">Antarcticibacterium arcticum</name>
    <dbReference type="NCBI Taxonomy" id="2585771"/>
    <lineage>
        <taxon>Bacteria</taxon>
        <taxon>Pseudomonadati</taxon>
        <taxon>Bacteroidota</taxon>
        <taxon>Flavobacteriia</taxon>
        <taxon>Flavobacteriales</taxon>
        <taxon>Flavobacteriaceae</taxon>
        <taxon>Antarcticibacterium</taxon>
    </lineage>
</organism>
<feature type="region of interest" description="Disordered" evidence="1">
    <location>
        <begin position="313"/>
        <end position="418"/>
    </location>
</feature>
<accession>A0A5B8YFY0</accession>
<feature type="region of interest" description="Disordered" evidence="1">
    <location>
        <begin position="226"/>
        <end position="249"/>
    </location>
</feature>
<sequence length="418" mass="47538">MKNITLILALLFVGVTASANTPGSAFAPYKYGEAFIFVEGGVEFAVYPNGEFDFHYNPRFINTSIVHIPNPGRNISYNAGYNYDAFVQYDDFGAVIQIENVPVYYDFYGRLIQAGDVVIRYDNQGRIARVGGMSIRYNRFNQPIRYVGIINHYNTRYVYRPWHQYYMRPHMNYRVVYYEPYRAFYEPVRMNYFQYNTFYQNNNYYYNKSNFYRPGQQVASYNYGRRTTQERDVTPAVRSSENVSRTSTPVNTDKAVVRNNNTLSRTAEDNSSYSQELTRLRSMEQHEAAVRAQRGSVNNTGVNTNNTSVQTRGAVTTNQSRTTTVDPVQTRSSAANTTATPIQTRTVERPQAVTRSSVPRAQSTEVRNSVPAERSASMRGSTNNPTAVNTRSQNTPVSRAVKPTVRETSGTVRSSGRG</sequence>
<dbReference type="EMBL" id="CP042476">
    <property type="protein sequence ID" value="QED36850.1"/>
    <property type="molecule type" value="Genomic_DNA"/>
</dbReference>
<feature type="chain" id="PRO_5023081845" description="Sperm nuclear basic protein PL-I" evidence="2">
    <location>
        <begin position="20"/>
        <end position="418"/>
    </location>
</feature>
<name>A0A5B8YFY0_9FLAO</name>
<reference evidence="3 4" key="1">
    <citation type="submission" date="2019-08" db="EMBL/GenBank/DDBJ databases">
        <title>Antarcticibacterium arcticum sp. nov., a bacterium isolated from marine sediment of the Canadian Beaufort Sea.</title>
        <authorList>
            <person name="Lee Y.M."/>
            <person name="Baek K."/>
            <person name="Lee D.-H."/>
            <person name="Shin S.C."/>
            <person name="Jin Y.K."/>
            <person name="Park Y."/>
        </authorList>
    </citation>
    <scope>NUCLEOTIDE SEQUENCE [LARGE SCALE GENOMIC DNA]</scope>
    <source>
        <strain evidence="3 4">PAMC 28998</strain>
    </source>
</reference>
<protein>
    <recommendedName>
        <fullName evidence="5">Sperm nuclear basic protein PL-I</fullName>
    </recommendedName>
</protein>
<feature type="compositionally biased region" description="Polar residues" evidence="1">
    <location>
        <begin position="237"/>
        <end position="249"/>
    </location>
</feature>